<organism evidence="2 3">
    <name type="scientific">Bavariicoccus seileri</name>
    <dbReference type="NCBI Taxonomy" id="549685"/>
    <lineage>
        <taxon>Bacteria</taxon>
        <taxon>Bacillati</taxon>
        <taxon>Bacillota</taxon>
        <taxon>Bacilli</taxon>
        <taxon>Lactobacillales</taxon>
        <taxon>Enterococcaceae</taxon>
        <taxon>Bavariicoccus</taxon>
    </lineage>
</organism>
<keyword evidence="1" id="KW-1133">Transmembrane helix</keyword>
<feature type="transmembrane region" description="Helical" evidence="1">
    <location>
        <begin position="78"/>
        <end position="97"/>
    </location>
</feature>
<feature type="transmembrane region" description="Helical" evidence="1">
    <location>
        <begin position="6"/>
        <end position="32"/>
    </location>
</feature>
<dbReference type="InterPro" id="IPR007163">
    <property type="entry name" value="VCA0040-like"/>
</dbReference>
<evidence type="ECO:0000313" key="3">
    <source>
        <dbReference type="Proteomes" id="UP000262195"/>
    </source>
</evidence>
<keyword evidence="1" id="KW-0472">Membrane</keyword>
<proteinExistence type="predicted"/>
<feature type="transmembrane region" description="Helical" evidence="1">
    <location>
        <begin position="203"/>
        <end position="232"/>
    </location>
</feature>
<feature type="transmembrane region" description="Helical" evidence="1">
    <location>
        <begin position="239"/>
        <end position="261"/>
    </location>
</feature>
<dbReference type="AlphaFoldDB" id="A0A3D4S527"/>
<keyword evidence="1" id="KW-0812">Transmembrane</keyword>
<reference evidence="2 3" key="1">
    <citation type="journal article" date="2018" name="Nat. Biotechnol.">
        <title>A standardized bacterial taxonomy based on genome phylogeny substantially revises the tree of life.</title>
        <authorList>
            <person name="Parks D.H."/>
            <person name="Chuvochina M."/>
            <person name="Waite D.W."/>
            <person name="Rinke C."/>
            <person name="Skarshewski A."/>
            <person name="Chaumeil P.A."/>
            <person name="Hugenholtz P."/>
        </authorList>
    </citation>
    <scope>NUCLEOTIDE SEQUENCE [LARGE SCALE GENOMIC DNA]</scope>
    <source>
        <strain evidence="2">UBA11306</strain>
    </source>
</reference>
<protein>
    <submittedName>
        <fullName evidence="2">DUF368 domain-containing protein</fullName>
    </submittedName>
</protein>
<dbReference type="EMBL" id="DQHO01000027">
    <property type="protein sequence ID" value="HCS93919.1"/>
    <property type="molecule type" value="Genomic_DNA"/>
</dbReference>
<name>A0A3D4S527_9ENTE</name>
<evidence type="ECO:0000256" key="1">
    <source>
        <dbReference type="SAM" id="Phobius"/>
    </source>
</evidence>
<dbReference type="Pfam" id="PF04018">
    <property type="entry name" value="VCA0040-like"/>
    <property type="match status" value="1"/>
</dbReference>
<sequence length="305" mass="33183">MIAFFLQGLAIGIVSLIPGVSGMTVAVALGIYRRLIDSTKNFTKHWQSSLDFLLPFWAGVAIGIGLAVRLVAYGLTTFPFPTAMLFIGLLAGSIPLLLKQYWLATVGRKQLDRPLQLLILVISFCVALILALIQLNSPLSGLSMTFPTLWALFSLGVLSSVAFLIPGFSGSLLIMLLGFYALLTTRLMGFMHDILTNSLYIDWNSFFFVITFISGFIIGFIIFSHFVMAVVINYGQLTFASAFGVLLAAPLAIIVCTKALANLQGSISVVLVMSALLFLVVGFMTTYVLGLYSTEFTREHPHQGS</sequence>
<evidence type="ECO:0000313" key="2">
    <source>
        <dbReference type="EMBL" id="HCS93919.1"/>
    </source>
</evidence>
<gene>
    <name evidence="2" type="ORF">DIW15_04335</name>
</gene>
<dbReference type="STRING" id="1121105.GCA_000421665_00410"/>
<comment type="caution">
    <text evidence="2">The sequence shown here is derived from an EMBL/GenBank/DDBJ whole genome shotgun (WGS) entry which is preliminary data.</text>
</comment>
<feature type="transmembrane region" description="Helical" evidence="1">
    <location>
        <begin position="117"/>
        <end position="135"/>
    </location>
</feature>
<accession>A0A3D4S527</accession>
<dbReference type="PANTHER" id="PTHR37308">
    <property type="entry name" value="INTEGRAL MEMBRANE PROTEIN"/>
    <property type="match status" value="1"/>
</dbReference>
<feature type="transmembrane region" description="Helical" evidence="1">
    <location>
        <begin position="267"/>
        <end position="292"/>
    </location>
</feature>
<feature type="transmembrane region" description="Helical" evidence="1">
    <location>
        <begin position="147"/>
        <end position="165"/>
    </location>
</feature>
<dbReference type="Proteomes" id="UP000262195">
    <property type="component" value="Unassembled WGS sequence"/>
</dbReference>
<dbReference type="PANTHER" id="PTHR37308:SF1">
    <property type="entry name" value="POLYPRENYL-PHOSPHATE TRANSPORTER"/>
    <property type="match status" value="1"/>
</dbReference>
<feature type="transmembrane region" description="Helical" evidence="1">
    <location>
        <begin position="52"/>
        <end position="72"/>
    </location>
</feature>